<dbReference type="Gene3D" id="3.40.525.10">
    <property type="entry name" value="CRAL-TRIO lipid binding domain"/>
    <property type="match status" value="1"/>
</dbReference>
<evidence type="ECO:0000313" key="4">
    <source>
        <dbReference type="Proteomes" id="UP000324222"/>
    </source>
</evidence>
<feature type="domain" description="MSP" evidence="2">
    <location>
        <begin position="101"/>
        <end position="219"/>
    </location>
</feature>
<evidence type="ECO:0000313" key="3">
    <source>
        <dbReference type="EMBL" id="MPC15727.1"/>
    </source>
</evidence>
<dbReference type="OrthoDB" id="75724at2759"/>
<protein>
    <submittedName>
        <fullName evidence="3">Motile sperm domain-containing protein 2</fullName>
    </submittedName>
</protein>
<dbReference type="InterPro" id="IPR008962">
    <property type="entry name" value="PapD-like_sf"/>
</dbReference>
<reference evidence="3 4" key="1">
    <citation type="submission" date="2019-05" db="EMBL/GenBank/DDBJ databases">
        <title>Another draft genome of Portunus trituberculatus and its Hox gene families provides insights of decapod evolution.</title>
        <authorList>
            <person name="Jeong J.-H."/>
            <person name="Song I."/>
            <person name="Kim S."/>
            <person name="Choi T."/>
            <person name="Kim D."/>
            <person name="Ryu S."/>
            <person name="Kim W."/>
        </authorList>
    </citation>
    <scope>NUCLEOTIDE SEQUENCE [LARGE SCALE GENOMIC DNA]</scope>
    <source>
        <tissue evidence="3">Muscle</tissue>
    </source>
</reference>
<gene>
    <name evidence="3" type="primary">Mospd2_0</name>
    <name evidence="3" type="ORF">E2C01_008528</name>
</gene>
<dbReference type="EMBL" id="VSRR010000450">
    <property type="protein sequence ID" value="MPC15727.1"/>
    <property type="molecule type" value="Genomic_DNA"/>
</dbReference>
<comment type="caution">
    <text evidence="3">The sequence shown here is derived from an EMBL/GenBank/DDBJ whole genome shotgun (WGS) entry which is preliminary data.</text>
</comment>
<evidence type="ECO:0000256" key="1">
    <source>
        <dbReference type="SAM" id="MobiDB-lite"/>
    </source>
</evidence>
<dbReference type="Pfam" id="PF00635">
    <property type="entry name" value="Motile_Sperm"/>
    <property type="match status" value="1"/>
</dbReference>
<dbReference type="PROSITE" id="PS50202">
    <property type="entry name" value="MSP"/>
    <property type="match status" value="1"/>
</dbReference>
<accession>A0A5B7D119</accession>
<sequence length="245" mass="27132">MWKIIKTWLPPKSIQKIKFVDKKSVGEYVAPDQCLTSWGGTDSYQYHFEPEVTSSPTSSTLPNGDISDNRKVHFAEGSAPSSPLRGKTASRRTTPSTGGVYVDIDPGEELVFSSCRIGVTASILLTNPTANPLAIKIKTTSPEKYRVKPSVGVLEGEGQLEVGVTVGEQLAPSALVRDKFLVMAAPAPSLDLSSQEVSQLFKVMEEKEQEEEEDNVIMMGESWKMQRRKERGIEWRVTREKKKEG</sequence>
<dbReference type="InterPro" id="IPR013783">
    <property type="entry name" value="Ig-like_fold"/>
</dbReference>
<dbReference type="Pfam" id="PF00650">
    <property type="entry name" value="CRAL_TRIO"/>
    <property type="match status" value="1"/>
</dbReference>
<dbReference type="InterPro" id="IPR001251">
    <property type="entry name" value="CRAL-TRIO_dom"/>
</dbReference>
<dbReference type="GO" id="GO:0012505">
    <property type="term" value="C:endomembrane system"/>
    <property type="evidence" value="ECO:0007669"/>
    <property type="project" value="TreeGrafter"/>
</dbReference>
<dbReference type="Gene3D" id="2.60.40.10">
    <property type="entry name" value="Immunoglobulins"/>
    <property type="match status" value="1"/>
</dbReference>
<dbReference type="AlphaFoldDB" id="A0A5B7D119"/>
<organism evidence="3 4">
    <name type="scientific">Portunus trituberculatus</name>
    <name type="common">Swimming crab</name>
    <name type="synonym">Neptunus trituberculatus</name>
    <dbReference type="NCBI Taxonomy" id="210409"/>
    <lineage>
        <taxon>Eukaryota</taxon>
        <taxon>Metazoa</taxon>
        <taxon>Ecdysozoa</taxon>
        <taxon>Arthropoda</taxon>
        <taxon>Crustacea</taxon>
        <taxon>Multicrustacea</taxon>
        <taxon>Malacostraca</taxon>
        <taxon>Eumalacostraca</taxon>
        <taxon>Eucarida</taxon>
        <taxon>Decapoda</taxon>
        <taxon>Pleocyemata</taxon>
        <taxon>Brachyura</taxon>
        <taxon>Eubrachyura</taxon>
        <taxon>Portunoidea</taxon>
        <taxon>Portunidae</taxon>
        <taxon>Portuninae</taxon>
        <taxon>Portunus</taxon>
    </lineage>
</organism>
<proteinExistence type="predicted"/>
<dbReference type="GO" id="GO:0140284">
    <property type="term" value="C:endoplasmic reticulum-endosome membrane contact site"/>
    <property type="evidence" value="ECO:0007669"/>
    <property type="project" value="TreeGrafter"/>
</dbReference>
<dbReference type="InterPro" id="IPR036865">
    <property type="entry name" value="CRAL-TRIO_dom_sf"/>
</dbReference>
<dbReference type="Proteomes" id="UP000324222">
    <property type="component" value="Unassembled WGS sequence"/>
</dbReference>
<keyword evidence="4" id="KW-1185">Reference proteome</keyword>
<dbReference type="SUPFAM" id="SSF52087">
    <property type="entry name" value="CRAL/TRIO domain"/>
    <property type="match status" value="1"/>
</dbReference>
<feature type="region of interest" description="Disordered" evidence="1">
    <location>
        <begin position="49"/>
        <end position="100"/>
    </location>
</feature>
<dbReference type="InterPro" id="IPR000535">
    <property type="entry name" value="MSP_dom"/>
</dbReference>
<dbReference type="PANTHER" id="PTHR46384:SF1">
    <property type="entry name" value="MOTILE SPERM DOMAIN-CONTAINING PROTEIN 2"/>
    <property type="match status" value="1"/>
</dbReference>
<dbReference type="PANTHER" id="PTHR46384">
    <property type="entry name" value="MOTILE SPERM DOMAIN-CONTAINING PROTEIN 2"/>
    <property type="match status" value="1"/>
</dbReference>
<dbReference type="InterPro" id="IPR053012">
    <property type="entry name" value="ER-organelle_contact"/>
</dbReference>
<evidence type="ECO:0000259" key="2">
    <source>
        <dbReference type="PROSITE" id="PS50202"/>
    </source>
</evidence>
<dbReference type="SUPFAM" id="SSF49354">
    <property type="entry name" value="PapD-like"/>
    <property type="match status" value="1"/>
</dbReference>
<name>A0A5B7D119_PORTR</name>